<accession>A0AC35GQA2</accession>
<proteinExistence type="predicted"/>
<sequence>MSTAWVTLATNDGYALGALVLAHSLRRAKTRHHLHILYTDGVTAQMRSRLLAVFHNSTRVDVLDSNDTENLALIGRPDLGVTFTKLHCWRLTQYEKCVFLDADTLIIQNCDELFERPEFAAAPDIGWPDLFNSGVFVFVPSNDTYQKLVEFGTQHGTFDGGDQGLLNLYFSNWREMDAPHRLPFIYNVTSGSIYSYKAAYQLFGGNVKIVHFLGTVKPWHRDTSKHGHQNDHWGYWQQIFHEDVSQNLPKGLNPTYIGPLEEVIIIDPRRQSSEVRYTPPKAPAYVEIKSHFGDRSGIENNASVLMQTSSLSQNQEQQSEYSAAEGHSKSSTPDLTSESTDKDGTPGKSDEERYTAWDQGAPDYQGRDAFSFIKKQIESVLHESLPQAVQDPIKPEEPLPSPEPEIKNVITENVVPETAGIHEGLPPTLQEHLSSETSSERQHHSVETSSEQQQQQSEQQHQQD</sequence>
<name>A0AC35GQA2_9BILA</name>
<dbReference type="WBParaSite" id="PS1159_v2.g7719.t1">
    <property type="protein sequence ID" value="PS1159_v2.g7719.t1"/>
    <property type="gene ID" value="PS1159_v2.g7719"/>
</dbReference>
<reference evidence="2" key="1">
    <citation type="submission" date="2022-11" db="UniProtKB">
        <authorList>
            <consortium name="WormBaseParasite"/>
        </authorList>
    </citation>
    <scope>IDENTIFICATION</scope>
</reference>
<dbReference type="Proteomes" id="UP000887580">
    <property type="component" value="Unplaced"/>
</dbReference>
<protein>
    <submittedName>
        <fullName evidence="2">Glycogenin</fullName>
    </submittedName>
</protein>
<evidence type="ECO:0000313" key="2">
    <source>
        <dbReference type="WBParaSite" id="PS1159_v2.g7719.t1"/>
    </source>
</evidence>
<organism evidence="1 2">
    <name type="scientific">Panagrolaimus sp. PS1159</name>
    <dbReference type="NCBI Taxonomy" id="55785"/>
    <lineage>
        <taxon>Eukaryota</taxon>
        <taxon>Metazoa</taxon>
        <taxon>Ecdysozoa</taxon>
        <taxon>Nematoda</taxon>
        <taxon>Chromadorea</taxon>
        <taxon>Rhabditida</taxon>
        <taxon>Tylenchina</taxon>
        <taxon>Panagrolaimomorpha</taxon>
        <taxon>Panagrolaimoidea</taxon>
        <taxon>Panagrolaimidae</taxon>
        <taxon>Panagrolaimus</taxon>
    </lineage>
</organism>
<evidence type="ECO:0000313" key="1">
    <source>
        <dbReference type="Proteomes" id="UP000887580"/>
    </source>
</evidence>